<feature type="transmembrane region" description="Helical" evidence="1">
    <location>
        <begin position="25"/>
        <end position="47"/>
    </location>
</feature>
<keyword evidence="1" id="KW-0812">Transmembrane</keyword>
<keyword evidence="3" id="KW-1185">Reference proteome</keyword>
<organism evidence="2 3">
    <name type="scientific">Anabaena sphaerica FACHB-251</name>
    <dbReference type="NCBI Taxonomy" id="2692883"/>
    <lineage>
        <taxon>Bacteria</taxon>
        <taxon>Bacillati</taxon>
        <taxon>Cyanobacteriota</taxon>
        <taxon>Cyanophyceae</taxon>
        <taxon>Nostocales</taxon>
        <taxon>Nostocaceae</taxon>
        <taxon>Anabaena</taxon>
    </lineage>
</organism>
<proteinExistence type="predicted"/>
<reference evidence="3" key="1">
    <citation type="journal article" date="2020" name="ISME J.">
        <title>Comparative genomics reveals insights into cyanobacterial evolution and habitat adaptation.</title>
        <authorList>
            <person name="Chen M.Y."/>
            <person name="Teng W.K."/>
            <person name="Zhao L."/>
            <person name="Hu C.X."/>
            <person name="Zhou Y.K."/>
            <person name="Han B.P."/>
            <person name="Song L.R."/>
            <person name="Shu W.S."/>
        </authorList>
    </citation>
    <scope>NUCLEOTIDE SEQUENCE [LARGE SCALE GENOMIC DNA]</scope>
    <source>
        <strain evidence="3">FACHB-251</strain>
    </source>
</reference>
<dbReference type="EMBL" id="JACJQU010000001">
    <property type="protein sequence ID" value="MBD2292331.1"/>
    <property type="molecule type" value="Genomic_DNA"/>
</dbReference>
<gene>
    <name evidence="2" type="ORF">H6G06_02250</name>
</gene>
<accession>A0A926WF51</accession>
<protein>
    <submittedName>
        <fullName evidence="2">Uncharacterized protein</fullName>
    </submittedName>
</protein>
<evidence type="ECO:0000256" key="1">
    <source>
        <dbReference type="SAM" id="Phobius"/>
    </source>
</evidence>
<dbReference type="AlphaFoldDB" id="A0A926WF51"/>
<dbReference type="Proteomes" id="UP000662185">
    <property type="component" value="Unassembled WGS sequence"/>
</dbReference>
<name>A0A926WF51_9NOST</name>
<evidence type="ECO:0000313" key="2">
    <source>
        <dbReference type="EMBL" id="MBD2292331.1"/>
    </source>
</evidence>
<sequence length="157" mass="17551">MEVLKNILIKKLESSKIMLDIKHTLLNILCKTAILSIFLSFAIPAIAATDTIKNANWEKVPGTEPSQANIDANQYDEPAFLNTNGIIKKGGIVMYDIVNPDASYARLQTNCQTKNFRTIRVGQFISDSKVEYQNIVGEWGKASELYHILIVDFVCSL</sequence>
<keyword evidence="1" id="KW-0472">Membrane</keyword>
<evidence type="ECO:0000313" key="3">
    <source>
        <dbReference type="Proteomes" id="UP000662185"/>
    </source>
</evidence>
<comment type="caution">
    <text evidence="2">The sequence shown here is derived from an EMBL/GenBank/DDBJ whole genome shotgun (WGS) entry which is preliminary data.</text>
</comment>
<keyword evidence="1" id="KW-1133">Transmembrane helix</keyword>